<sequence length="163" mass="18658">MVVGVAKNHMPKFCMLSTRQQGRLPLSFYSPRELPPKSIGGHRMALAGRELRYAREEKDKDRCFAAFCKTKDEYQILKKFNIILQLLGIFLMNTLGGMLDENMIARLESFSKVPILQRSLSPPWSSVVNNCPSAKPDFTFPGHVEEFKLKDRNLQANIRLNDI</sequence>
<organism evidence="1">
    <name type="scientific">Populus alba</name>
    <name type="common">White poplar</name>
    <dbReference type="NCBI Taxonomy" id="43335"/>
    <lineage>
        <taxon>Eukaryota</taxon>
        <taxon>Viridiplantae</taxon>
        <taxon>Streptophyta</taxon>
        <taxon>Embryophyta</taxon>
        <taxon>Tracheophyta</taxon>
        <taxon>Spermatophyta</taxon>
        <taxon>Magnoliopsida</taxon>
        <taxon>eudicotyledons</taxon>
        <taxon>Gunneridae</taxon>
        <taxon>Pentapetalae</taxon>
        <taxon>rosids</taxon>
        <taxon>fabids</taxon>
        <taxon>Malpighiales</taxon>
        <taxon>Salicaceae</taxon>
        <taxon>Saliceae</taxon>
        <taxon>Populus</taxon>
    </lineage>
</organism>
<protein>
    <submittedName>
        <fullName evidence="1">Uncharacterized protein</fullName>
    </submittedName>
</protein>
<evidence type="ECO:0000313" key="1">
    <source>
        <dbReference type="EMBL" id="TKR66146.1"/>
    </source>
</evidence>
<proteinExistence type="predicted"/>
<name>A0A4U5MAM6_POPAL</name>
<accession>A0A4U5MAM6</accession>
<dbReference type="AlphaFoldDB" id="A0A4U5MAM6"/>
<comment type="caution">
    <text evidence="1">The sequence shown here is derived from an EMBL/GenBank/DDBJ whole genome shotgun (WGS) entry which is preliminary data.</text>
</comment>
<dbReference type="EMBL" id="RCHU01001222">
    <property type="protein sequence ID" value="TKR66146.1"/>
    <property type="molecule type" value="Genomic_DNA"/>
</dbReference>
<gene>
    <name evidence="1" type="ORF">D5086_0000313880</name>
</gene>
<reference evidence="1" key="1">
    <citation type="submission" date="2018-10" db="EMBL/GenBank/DDBJ databases">
        <title>Population genomic analysis revealed the cold adaptation of white poplar.</title>
        <authorList>
            <person name="Liu Y.-J."/>
        </authorList>
    </citation>
    <scope>NUCLEOTIDE SEQUENCE [LARGE SCALE GENOMIC DNA]</scope>
    <source>
        <strain evidence="1">PAL-ZL1</strain>
    </source>
</reference>